<reference evidence="1" key="1">
    <citation type="submission" date="2022-08" db="EMBL/GenBank/DDBJ databases">
        <title>Genome Sequence of Lecanicillium fungicola.</title>
        <authorList>
            <person name="Buettner E."/>
        </authorList>
    </citation>
    <scope>NUCLEOTIDE SEQUENCE</scope>
    <source>
        <strain evidence="1">Babe33</strain>
    </source>
</reference>
<organism evidence="1 2">
    <name type="scientific">Zarea fungicola</name>
    <dbReference type="NCBI Taxonomy" id="93591"/>
    <lineage>
        <taxon>Eukaryota</taxon>
        <taxon>Fungi</taxon>
        <taxon>Dikarya</taxon>
        <taxon>Ascomycota</taxon>
        <taxon>Pezizomycotina</taxon>
        <taxon>Sordariomycetes</taxon>
        <taxon>Hypocreomycetidae</taxon>
        <taxon>Hypocreales</taxon>
        <taxon>Cordycipitaceae</taxon>
        <taxon>Zarea</taxon>
    </lineage>
</organism>
<accession>A0ACC1NZ45</accession>
<keyword evidence="2" id="KW-1185">Reference proteome</keyword>
<gene>
    <name evidence="1" type="ORF">NQ176_g450</name>
</gene>
<name>A0ACC1NZ45_9HYPO</name>
<evidence type="ECO:0000313" key="1">
    <source>
        <dbReference type="EMBL" id="KAJ2983756.1"/>
    </source>
</evidence>
<sequence>MDGSQEQPGDIPAGGLKPSDKGKGKGKEASFSDRLQASGRMALNSVVEPQPSLSRPGSTKAGAASTSRDQSSLSEHPRAEAPRSRDGQVLGDSLRSHETVSQQASDQYDHFLNAPPQMQNPRQPDHLTRPQVQSQSFLEQTAADGGAVIHLLSIPDEEPNYLEFDEALSDYEIARLRDAFFSNGSSQPTWDRLLNFSPDFVVESGSSDRAVTHMGTRDILAAHTAWLQQWHDVLSSYTDEVWGDLGSLAKDARQEIEEIEARISYTETDMETDTRTPESKALERLRQILSHVRRQN</sequence>
<proteinExistence type="predicted"/>
<dbReference type="Proteomes" id="UP001143910">
    <property type="component" value="Unassembled WGS sequence"/>
</dbReference>
<protein>
    <submittedName>
        <fullName evidence="1">Uncharacterized protein</fullName>
    </submittedName>
</protein>
<comment type="caution">
    <text evidence="1">The sequence shown here is derived from an EMBL/GenBank/DDBJ whole genome shotgun (WGS) entry which is preliminary data.</text>
</comment>
<evidence type="ECO:0000313" key="2">
    <source>
        <dbReference type="Proteomes" id="UP001143910"/>
    </source>
</evidence>
<dbReference type="EMBL" id="JANJQO010000017">
    <property type="protein sequence ID" value="KAJ2983756.1"/>
    <property type="molecule type" value="Genomic_DNA"/>
</dbReference>